<dbReference type="PANTHER" id="PTHR45675:SF1">
    <property type="entry name" value="MYB TRANSCRIPTION FACTOR-RELATED"/>
    <property type="match status" value="1"/>
</dbReference>
<dbReference type="GO" id="GO:0043565">
    <property type="term" value="F:sequence-specific DNA binding"/>
    <property type="evidence" value="ECO:0007669"/>
    <property type="project" value="InterPro"/>
</dbReference>
<reference evidence="10 11" key="1">
    <citation type="journal article" date="2016" name="DNA Res.">
        <title>The draft genome of MD-2 pineapple using hybrid error correction of long reads.</title>
        <authorList>
            <person name="Redwan R.M."/>
            <person name="Saidin A."/>
            <person name="Kumar S.V."/>
        </authorList>
    </citation>
    <scope>NUCLEOTIDE SEQUENCE [LARGE SCALE GENOMIC DNA]</scope>
    <source>
        <strain evidence="11">cv. MD2</strain>
        <tissue evidence="10">Leaf</tissue>
    </source>
</reference>
<dbReference type="STRING" id="4615.A0A199UCT2"/>
<protein>
    <submittedName>
        <fullName evidence="10">Transcription factor MYB108</fullName>
    </submittedName>
</protein>
<evidence type="ECO:0000259" key="9">
    <source>
        <dbReference type="PROSITE" id="PS51294"/>
    </source>
</evidence>
<dbReference type="Gene3D" id="1.10.10.60">
    <property type="entry name" value="Homeodomain-like"/>
    <property type="match status" value="1"/>
</dbReference>
<comment type="subcellular location">
    <subcellularLocation>
        <location evidence="1">Nucleus</location>
    </subcellularLocation>
</comment>
<sequence>MEDHERVACSKGQSDQEEEMELRRGPWTMEEDLILINYIANHGEGRWNSLARSAGYVGSTTFAPTWSKIAKYLPGRTDNEIKNYWRTRVQKHAKQLQCDVNSKKFKDAMRYVWIPRLIERIRAASGSTSFVAPGVTDLPVTCPEISDASGSQPDSSGTSLSSPPVAEFSESFDNWHSTLVQGGEFKEGDGIHETQNDNEWVESMMIGPGGYGKQEVFEFEESGWEGGFSDNLWSLEDILFMHQ</sequence>
<dbReference type="InterPro" id="IPR001005">
    <property type="entry name" value="SANT/Myb"/>
</dbReference>
<evidence type="ECO:0000256" key="7">
    <source>
        <dbReference type="SAM" id="MobiDB-lite"/>
    </source>
</evidence>
<dbReference type="GO" id="GO:0003700">
    <property type="term" value="F:DNA-binding transcription factor activity"/>
    <property type="evidence" value="ECO:0007669"/>
    <property type="project" value="InterPro"/>
</dbReference>
<keyword evidence="5" id="KW-0804">Transcription</keyword>
<keyword evidence="4" id="KW-0238">DNA-binding</keyword>
<dbReference type="SUPFAM" id="SSF46689">
    <property type="entry name" value="Homeodomain-like"/>
    <property type="match status" value="1"/>
</dbReference>
<dbReference type="AlphaFoldDB" id="A0A199UCT2"/>
<dbReference type="GO" id="GO:0005634">
    <property type="term" value="C:nucleus"/>
    <property type="evidence" value="ECO:0007669"/>
    <property type="project" value="UniProtKB-SubCell"/>
</dbReference>
<dbReference type="PANTHER" id="PTHR45675">
    <property type="entry name" value="MYB TRANSCRIPTION FACTOR-RELATED-RELATED"/>
    <property type="match status" value="1"/>
</dbReference>
<dbReference type="InterPro" id="IPR017930">
    <property type="entry name" value="Myb_dom"/>
</dbReference>
<dbReference type="CDD" id="cd00167">
    <property type="entry name" value="SANT"/>
    <property type="match status" value="1"/>
</dbReference>
<comment type="caution">
    <text evidence="10">The sequence shown here is derived from an EMBL/GenBank/DDBJ whole genome shotgun (WGS) entry which is preliminary data.</text>
</comment>
<feature type="region of interest" description="Disordered" evidence="7">
    <location>
        <begin position="142"/>
        <end position="165"/>
    </location>
</feature>
<evidence type="ECO:0000256" key="4">
    <source>
        <dbReference type="ARBA" id="ARBA00023125"/>
    </source>
</evidence>
<dbReference type="InterPro" id="IPR044676">
    <property type="entry name" value="EOBI/EOBII-like_plant"/>
</dbReference>
<feature type="domain" description="HTH myb-type" evidence="9">
    <location>
        <begin position="19"/>
        <end position="93"/>
    </location>
</feature>
<dbReference type="Pfam" id="PF00249">
    <property type="entry name" value="Myb_DNA-binding"/>
    <property type="match status" value="2"/>
</dbReference>
<feature type="region of interest" description="Disordered" evidence="7">
    <location>
        <begin position="1"/>
        <end position="22"/>
    </location>
</feature>
<keyword evidence="6" id="KW-0539">Nucleus</keyword>
<name>A0A199UCT2_ANACO</name>
<organism evidence="10 11">
    <name type="scientific">Ananas comosus</name>
    <name type="common">Pineapple</name>
    <name type="synonym">Ananas ananas</name>
    <dbReference type="NCBI Taxonomy" id="4615"/>
    <lineage>
        <taxon>Eukaryota</taxon>
        <taxon>Viridiplantae</taxon>
        <taxon>Streptophyta</taxon>
        <taxon>Embryophyta</taxon>
        <taxon>Tracheophyta</taxon>
        <taxon>Spermatophyta</taxon>
        <taxon>Magnoliopsida</taxon>
        <taxon>Liliopsida</taxon>
        <taxon>Poales</taxon>
        <taxon>Bromeliaceae</taxon>
        <taxon>Bromelioideae</taxon>
        <taxon>Ananas</taxon>
    </lineage>
</organism>
<evidence type="ECO:0000259" key="8">
    <source>
        <dbReference type="PROSITE" id="PS50090"/>
    </source>
</evidence>
<dbReference type="PROSITE" id="PS50090">
    <property type="entry name" value="MYB_LIKE"/>
    <property type="match status" value="1"/>
</dbReference>
<proteinExistence type="predicted"/>
<dbReference type="SMART" id="SM00717">
    <property type="entry name" value="SANT"/>
    <property type="match status" value="1"/>
</dbReference>
<accession>A0A199UCT2</accession>
<evidence type="ECO:0000256" key="3">
    <source>
        <dbReference type="ARBA" id="ARBA00023015"/>
    </source>
</evidence>
<feature type="domain" description="Myb-like" evidence="8">
    <location>
        <begin position="19"/>
        <end position="89"/>
    </location>
</feature>
<gene>
    <name evidence="10" type="ORF">ACMD2_01188</name>
</gene>
<evidence type="ECO:0000313" key="11">
    <source>
        <dbReference type="Proteomes" id="UP000092600"/>
    </source>
</evidence>
<evidence type="ECO:0000313" key="10">
    <source>
        <dbReference type="EMBL" id="OAY62543.1"/>
    </source>
</evidence>
<evidence type="ECO:0000256" key="6">
    <source>
        <dbReference type="ARBA" id="ARBA00023242"/>
    </source>
</evidence>
<dbReference type="PROSITE" id="PS51294">
    <property type="entry name" value="HTH_MYB"/>
    <property type="match status" value="1"/>
</dbReference>
<evidence type="ECO:0000256" key="2">
    <source>
        <dbReference type="ARBA" id="ARBA00022737"/>
    </source>
</evidence>
<evidence type="ECO:0000256" key="1">
    <source>
        <dbReference type="ARBA" id="ARBA00004123"/>
    </source>
</evidence>
<keyword evidence="3" id="KW-0805">Transcription regulation</keyword>
<evidence type="ECO:0000256" key="5">
    <source>
        <dbReference type="ARBA" id="ARBA00023163"/>
    </source>
</evidence>
<feature type="compositionally biased region" description="Polar residues" evidence="7">
    <location>
        <begin position="148"/>
        <end position="162"/>
    </location>
</feature>
<dbReference type="Proteomes" id="UP000092600">
    <property type="component" value="Unassembled WGS sequence"/>
</dbReference>
<dbReference type="EMBL" id="LSRQ01008448">
    <property type="protein sequence ID" value="OAY62543.1"/>
    <property type="molecule type" value="Genomic_DNA"/>
</dbReference>
<dbReference type="InterPro" id="IPR009057">
    <property type="entry name" value="Homeodomain-like_sf"/>
</dbReference>
<keyword evidence="2" id="KW-0677">Repeat</keyword>